<feature type="transmembrane region" description="Helical" evidence="7">
    <location>
        <begin position="206"/>
        <end position="225"/>
    </location>
</feature>
<dbReference type="GO" id="GO:0005886">
    <property type="term" value="C:plasma membrane"/>
    <property type="evidence" value="ECO:0007669"/>
    <property type="project" value="UniProtKB-SubCell"/>
</dbReference>
<dbReference type="OrthoDB" id="5170137at2"/>
<dbReference type="PANTHER" id="PTHR23513">
    <property type="entry name" value="INTEGRAL MEMBRANE EFFLUX PROTEIN-RELATED"/>
    <property type="match status" value="1"/>
</dbReference>
<evidence type="ECO:0000313" key="8">
    <source>
        <dbReference type="EMBL" id="SOE00888.1"/>
    </source>
</evidence>
<dbReference type="AlphaFoldDB" id="A0A286GZC7"/>
<accession>A0A286GZC7</accession>
<proteinExistence type="predicted"/>
<feature type="transmembrane region" description="Helical" evidence="7">
    <location>
        <begin position="275"/>
        <end position="292"/>
    </location>
</feature>
<dbReference type="Proteomes" id="UP000219482">
    <property type="component" value="Unassembled WGS sequence"/>
</dbReference>
<evidence type="ECO:0000313" key="9">
    <source>
        <dbReference type="Proteomes" id="UP000219482"/>
    </source>
</evidence>
<sequence length="526" mass="53814">MPASRRPPGAGRRLRRASRTGPARPDRADTTPFGTPRPATRPMPSATGPTPVDEQPTTVLPGPDRPAAPDPPPGGPQKVTVTRVAAARSRELTAAAARRVRAASRADGAGESGLTQLLWVNALHMAGDAMIAVSLAGTLFFAAAADAQRGNVALYLLVTMAPFAVLAPVIGPALDRLQRGRRWAIAGSHLGRAVLALVMMRHFDDFWLYPAALGVLVLSKAHNVLRAAVVPRVLPDAMSLTSANARLSVFGLATAGVAGGVAAGIAAVLGFDWELGATAVVFAIAGVLAVRLPPHVDVPTGELPADVLTTAEIPVGSGRRRVSPHVVLALRANAALRGLGGFLTIFSAFLVQANFDDGWSATLALGVIAAAAGLGSFAGTAIGSRMHAAAPDRLVLISAATAAAITLLAAVFYSFTMAAVVAGVAAVTNALGKVSLDAIIQREVPESLRASAFARSETWLQMAWVVGGALGIALPPTGWLGFTVAAALLGLAVGLVVWSLYRGRRPVGPSGVSPEAPTTPVGPSWS</sequence>
<evidence type="ECO:0000256" key="2">
    <source>
        <dbReference type="ARBA" id="ARBA00022475"/>
    </source>
</evidence>
<feature type="transmembrane region" description="Helical" evidence="7">
    <location>
        <begin position="153"/>
        <end position="171"/>
    </location>
</feature>
<name>A0A286GZC7_9ACTN</name>
<dbReference type="SUPFAM" id="SSF103473">
    <property type="entry name" value="MFS general substrate transporter"/>
    <property type="match status" value="1"/>
</dbReference>
<reference evidence="9" key="1">
    <citation type="submission" date="2017-09" db="EMBL/GenBank/DDBJ databases">
        <authorList>
            <person name="Varghese N."/>
            <person name="Submissions S."/>
        </authorList>
    </citation>
    <scope>NUCLEOTIDE SEQUENCE [LARGE SCALE GENOMIC DNA]</scope>
    <source>
        <strain evidence="9">DSM 44270</strain>
    </source>
</reference>
<evidence type="ECO:0000256" key="4">
    <source>
        <dbReference type="ARBA" id="ARBA00022989"/>
    </source>
</evidence>
<keyword evidence="2" id="KW-1003">Cell membrane</keyword>
<evidence type="ECO:0000256" key="3">
    <source>
        <dbReference type="ARBA" id="ARBA00022692"/>
    </source>
</evidence>
<dbReference type="InterPro" id="IPR036259">
    <property type="entry name" value="MFS_trans_sf"/>
</dbReference>
<feature type="transmembrane region" description="Helical" evidence="7">
    <location>
        <begin position="328"/>
        <end position="351"/>
    </location>
</feature>
<dbReference type="Gene3D" id="1.20.1250.20">
    <property type="entry name" value="MFS general substrate transporter like domains"/>
    <property type="match status" value="1"/>
</dbReference>
<keyword evidence="3 7" id="KW-0812">Transmembrane</keyword>
<gene>
    <name evidence="8" type="ORF">SAMN06272739_2841</name>
</gene>
<feature type="transmembrane region" description="Helical" evidence="7">
    <location>
        <begin position="394"/>
        <end position="413"/>
    </location>
</feature>
<protein>
    <submittedName>
        <fullName evidence="8">Major Facilitator Superfamily protein</fullName>
    </submittedName>
</protein>
<keyword evidence="4 7" id="KW-1133">Transmembrane helix</keyword>
<comment type="subcellular location">
    <subcellularLocation>
        <location evidence="1">Cell membrane</location>
        <topology evidence="1">Multi-pass membrane protein</topology>
    </subcellularLocation>
</comment>
<evidence type="ECO:0000256" key="6">
    <source>
        <dbReference type="SAM" id="MobiDB-lite"/>
    </source>
</evidence>
<keyword evidence="5 7" id="KW-0472">Membrane</keyword>
<feature type="transmembrane region" description="Helical" evidence="7">
    <location>
        <begin position="479"/>
        <end position="501"/>
    </location>
</feature>
<feature type="transmembrane region" description="Helical" evidence="7">
    <location>
        <begin position="363"/>
        <end position="382"/>
    </location>
</feature>
<evidence type="ECO:0000256" key="1">
    <source>
        <dbReference type="ARBA" id="ARBA00004651"/>
    </source>
</evidence>
<dbReference type="RefSeq" id="WP_097184527.1">
    <property type="nucleotide sequence ID" value="NZ_OCNK01000003.1"/>
</dbReference>
<dbReference type="InterPro" id="IPR011701">
    <property type="entry name" value="MFS"/>
</dbReference>
<dbReference type="PANTHER" id="PTHR23513:SF18">
    <property type="entry name" value="INTEGRAL MEMBRANE PROTEIN"/>
    <property type="match status" value="1"/>
</dbReference>
<feature type="region of interest" description="Disordered" evidence="6">
    <location>
        <begin position="507"/>
        <end position="526"/>
    </location>
</feature>
<dbReference type="EMBL" id="OCNK01000003">
    <property type="protein sequence ID" value="SOE00888.1"/>
    <property type="molecule type" value="Genomic_DNA"/>
</dbReference>
<feature type="compositionally biased region" description="Low complexity" evidence="6">
    <location>
        <begin position="1"/>
        <end position="11"/>
    </location>
</feature>
<feature type="region of interest" description="Disordered" evidence="6">
    <location>
        <begin position="1"/>
        <end position="80"/>
    </location>
</feature>
<feature type="compositionally biased region" description="Pro residues" evidence="6">
    <location>
        <begin position="63"/>
        <end position="75"/>
    </location>
</feature>
<keyword evidence="9" id="KW-1185">Reference proteome</keyword>
<dbReference type="GO" id="GO:0022857">
    <property type="term" value="F:transmembrane transporter activity"/>
    <property type="evidence" value="ECO:0007669"/>
    <property type="project" value="InterPro"/>
</dbReference>
<feature type="transmembrane region" description="Helical" evidence="7">
    <location>
        <begin position="246"/>
        <end position="269"/>
    </location>
</feature>
<dbReference type="Pfam" id="PF07690">
    <property type="entry name" value="MFS_1"/>
    <property type="match status" value="1"/>
</dbReference>
<feature type="transmembrane region" description="Helical" evidence="7">
    <location>
        <begin position="129"/>
        <end position="147"/>
    </location>
</feature>
<evidence type="ECO:0000256" key="7">
    <source>
        <dbReference type="SAM" id="Phobius"/>
    </source>
</evidence>
<evidence type="ECO:0000256" key="5">
    <source>
        <dbReference type="ARBA" id="ARBA00023136"/>
    </source>
</evidence>
<organism evidence="8 9">
    <name type="scientific">Blastococcus haudaquaticus</name>
    <dbReference type="NCBI Taxonomy" id="1938745"/>
    <lineage>
        <taxon>Bacteria</taxon>
        <taxon>Bacillati</taxon>
        <taxon>Actinomycetota</taxon>
        <taxon>Actinomycetes</taxon>
        <taxon>Geodermatophilales</taxon>
        <taxon>Geodermatophilaceae</taxon>
        <taxon>Blastococcus</taxon>
    </lineage>
</organism>